<evidence type="ECO:0000313" key="2">
    <source>
        <dbReference type="Proteomes" id="UP001296921"/>
    </source>
</evidence>
<reference evidence="1 2" key="1">
    <citation type="submission" date="2020-11" db="EMBL/GenBank/DDBJ databases">
        <title>Insectihabitans protaetiae gen. nov. sp. nov. and Insectihabitans allomyrinae sp. nov., isolated from larvae of Protaetia brevitarsis seulensis and Allomyrina dichotoma, respectively.</title>
        <authorList>
            <person name="Lee S.D."/>
            <person name="Byeon Y.-S."/>
            <person name="Kim S.-M."/>
            <person name="Yang H.L."/>
            <person name="Kim I.S."/>
        </authorList>
    </citation>
    <scope>NUCLEOTIDE SEQUENCE [LARGE SCALE GENOMIC DNA]</scope>
    <source>
        <strain evidence="1 2">BWR-B9</strain>
    </source>
</reference>
<name>A0ABS1IP34_9GAMM</name>
<organism evidence="1 2">
    <name type="scientific">Limnobaculum allomyrinae</name>
    <dbReference type="NCBI Taxonomy" id="2791986"/>
    <lineage>
        <taxon>Bacteria</taxon>
        <taxon>Pseudomonadati</taxon>
        <taxon>Pseudomonadota</taxon>
        <taxon>Gammaproteobacteria</taxon>
        <taxon>Enterobacterales</taxon>
        <taxon>Budviciaceae</taxon>
        <taxon>Limnobaculum</taxon>
    </lineage>
</organism>
<gene>
    <name evidence="1" type="ORF">I2494_06745</name>
</gene>
<dbReference type="Proteomes" id="UP001296921">
    <property type="component" value="Unassembled WGS sequence"/>
</dbReference>
<comment type="caution">
    <text evidence="1">The sequence shown here is derived from an EMBL/GenBank/DDBJ whole genome shotgun (WGS) entry which is preliminary data.</text>
</comment>
<dbReference type="RefSeq" id="WP_218466320.1">
    <property type="nucleotide sequence ID" value="NZ_JADRCR010000002.1"/>
</dbReference>
<protein>
    <submittedName>
        <fullName evidence="1">Uncharacterized protein</fullName>
    </submittedName>
</protein>
<sequence length="282" mass="31883">MALPTRLYYPLDLAAKEIGCDINELLHFASIGVLEICIAAPEPPDGWDDDDKLDDNPFEPRLYVNKLKLNKTKSIVKLNYETMNTKISASYNFKTRSYAHLDISGLIAIPFLYIKNFDCFGNDTITVNHFNLPRTETKIEISENLTIKKISTDDYKVNVKSFTISAEELTLLKNGGKYLEKIQFPIEINNETLLTQEKPKRRANENKQALFIKGLIAVCFDNGEQILENPTTPIDTGIIKRKFDSAGLETGVCGKTVTDWLENVELKRTAPSEKSKSKIVKN</sequence>
<evidence type="ECO:0000313" key="1">
    <source>
        <dbReference type="EMBL" id="MBK5143419.1"/>
    </source>
</evidence>
<dbReference type="EMBL" id="JADRCR010000002">
    <property type="protein sequence ID" value="MBK5143419.1"/>
    <property type="molecule type" value="Genomic_DNA"/>
</dbReference>
<accession>A0ABS1IP34</accession>
<keyword evidence="2" id="KW-1185">Reference proteome</keyword>
<proteinExistence type="predicted"/>